<evidence type="ECO:0000259" key="2">
    <source>
        <dbReference type="Pfam" id="PF00024"/>
    </source>
</evidence>
<dbReference type="Pfam" id="PF00024">
    <property type="entry name" value="PAN_1"/>
    <property type="match status" value="1"/>
</dbReference>
<evidence type="ECO:0000313" key="4">
    <source>
        <dbReference type="Proteomes" id="UP000594262"/>
    </source>
</evidence>
<sequence>MFIVRLFVFNLLYNEVLSQALSRYLRKQQATFSQNALTGQCLKKSLHEALTSVNNIAYDSLCAQHCLAHAQCLSVCYEMDTDICYLHDVDMKTLRREDFVYRYDCLYMDT</sequence>
<evidence type="ECO:0000313" key="3">
    <source>
        <dbReference type="EnsemblMetazoa" id="CLYHEMP015022.1"/>
    </source>
</evidence>
<feature type="signal peptide" evidence="1">
    <location>
        <begin position="1"/>
        <end position="18"/>
    </location>
</feature>
<accession>A0A7M5WY92</accession>
<protein>
    <recommendedName>
        <fullName evidence="2">Apple domain-containing protein</fullName>
    </recommendedName>
</protein>
<dbReference type="Proteomes" id="UP000594262">
    <property type="component" value="Unplaced"/>
</dbReference>
<dbReference type="AlphaFoldDB" id="A0A7M5WY92"/>
<keyword evidence="4" id="KW-1185">Reference proteome</keyword>
<proteinExistence type="predicted"/>
<name>A0A7M5WY92_9CNID</name>
<dbReference type="EnsemblMetazoa" id="CLYHEMT015022.1">
    <property type="protein sequence ID" value="CLYHEMP015022.1"/>
    <property type="gene ID" value="CLYHEMG015022"/>
</dbReference>
<feature type="chain" id="PRO_5029445693" description="Apple domain-containing protein" evidence="1">
    <location>
        <begin position="19"/>
        <end position="110"/>
    </location>
</feature>
<evidence type="ECO:0000256" key="1">
    <source>
        <dbReference type="SAM" id="SignalP"/>
    </source>
</evidence>
<feature type="domain" description="Apple" evidence="2">
    <location>
        <begin position="49"/>
        <end position="98"/>
    </location>
</feature>
<dbReference type="InterPro" id="IPR003609">
    <property type="entry name" value="Pan_app"/>
</dbReference>
<organism evidence="3 4">
    <name type="scientific">Clytia hemisphaerica</name>
    <dbReference type="NCBI Taxonomy" id="252671"/>
    <lineage>
        <taxon>Eukaryota</taxon>
        <taxon>Metazoa</taxon>
        <taxon>Cnidaria</taxon>
        <taxon>Hydrozoa</taxon>
        <taxon>Hydroidolina</taxon>
        <taxon>Leptothecata</taxon>
        <taxon>Obeliida</taxon>
        <taxon>Clytiidae</taxon>
        <taxon>Clytia</taxon>
    </lineage>
</organism>
<reference evidence="3" key="1">
    <citation type="submission" date="2021-01" db="UniProtKB">
        <authorList>
            <consortium name="EnsemblMetazoa"/>
        </authorList>
    </citation>
    <scope>IDENTIFICATION</scope>
</reference>
<keyword evidence="1" id="KW-0732">Signal</keyword>